<protein>
    <submittedName>
        <fullName evidence="1">Uncharacterized protein</fullName>
    </submittedName>
</protein>
<proteinExistence type="predicted"/>
<dbReference type="EMBL" id="AAXW01000002">
    <property type="protein sequence ID" value="EAZ93235.1"/>
    <property type="molecule type" value="Genomic_DNA"/>
</dbReference>
<organism evidence="1 2">
    <name type="scientific">Crocosphaera chwakensis CCY0110</name>
    <dbReference type="NCBI Taxonomy" id="391612"/>
    <lineage>
        <taxon>Bacteria</taxon>
        <taxon>Bacillati</taxon>
        <taxon>Cyanobacteriota</taxon>
        <taxon>Cyanophyceae</taxon>
        <taxon>Oscillatoriophycideae</taxon>
        <taxon>Chroococcales</taxon>
        <taxon>Aphanothecaceae</taxon>
        <taxon>Crocosphaera</taxon>
        <taxon>Crocosphaera chwakensis</taxon>
    </lineage>
</organism>
<comment type="caution">
    <text evidence="1">The sequence shown here is derived from an EMBL/GenBank/DDBJ whole genome shotgun (WGS) entry which is preliminary data.</text>
</comment>
<dbReference type="AlphaFoldDB" id="A3IHF3"/>
<gene>
    <name evidence="1" type="ORF">CY0110_15607</name>
</gene>
<sequence length="38" mass="4285">MATVVLPVPEGPINKQEVPVNRWPPMSLSRDSIPLEMR</sequence>
<name>A3IHF3_9CHRO</name>
<evidence type="ECO:0000313" key="1">
    <source>
        <dbReference type="EMBL" id="EAZ93235.1"/>
    </source>
</evidence>
<dbReference type="Proteomes" id="UP000003781">
    <property type="component" value="Unassembled WGS sequence"/>
</dbReference>
<keyword evidence="2" id="KW-1185">Reference proteome</keyword>
<reference evidence="1 2" key="1">
    <citation type="submission" date="2007-03" db="EMBL/GenBank/DDBJ databases">
        <authorList>
            <person name="Stal L."/>
            <person name="Ferriera S."/>
            <person name="Johnson J."/>
            <person name="Kravitz S."/>
            <person name="Beeson K."/>
            <person name="Sutton G."/>
            <person name="Rogers Y.-H."/>
            <person name="Friedman R."/>
            <person name="Frazier M."/>
            <person name="Venter J.C."/>
        </authorList>
    </citation>
    <scope>NUCLEOTIDE SEQUENCE [LARGE SCALE GENOMIC DNA]</scope>
    <source>
        <strain evidence="1 2">CCY0110</strain>
    </source>
</reference>
<accession>A3IHF3</accession>
<evidence type="ECO:0000313" key="2">
    <source>
        <dbReference type="Proteomes" id="UP000003781"/>
    </source>
</evidence>